<gene>
    <name evidence="13" type="ORF">C5O00_07775</name>
</gene>
<comment type="similarity">
    <text evidence="2 10">Belongs to the DNA/RNA non-specific endonuclease family.</text>
</comment>
<evidence type="ECO:0000256" key="1">
    <source>
        <dbReference type="ARBA" id="ARBA00001946"/>
    </source>
</evidence>
<dbReference type="InterPro" id="IPR044929">
    <property type="entry name" value="DNA/RNA_non-sp_Endonuclease_sf"/>
</dbReference>
<dbReference type="Pfam" id="PF01223">
    <property type="entry name" value="Endonuclease_NS"/>
    <property type="match status" value="1"/>
</dbReference>
<evidence type="ECO:0000256" key="9">
    <source>
        <dbReference type="PIRSR" id="PIRSR640255-2"/>
    </source>
</evidence>
<evidence type="ECO:0000256" key="8">
    <source>
        <dbReference type="PIRSR" id="PIRSR640255-1"/>
    </source>
</evidence>
<evidence type="ECO:0000256" key="4">
    <source>
        <dbReference type="ARBA" id="ARBA00022723"/>
    </source>
</evidence>
<feature type="domain" description="DNA/RNA non-specific endonuclease/pyrophosphatase/phosphodiesterase" evidence="12">
    <location>
        <begin position="60"/>
        <end position="253"/>
    </location>
</feature>
<dbReference type="RefSeq" id="WP_105216319.1">
    <property type="nucleotide sequence ID" value="NZ_CP027062.1"/>
</dbReference>
<dbReference type="GO" id="GO:0004519">
    <property type="term" value="F:endonuclease activity"/>
    <property type="evidence" value="ECO:0007669"/>
    <property type="project" value="UniProtKB-UniRule"/>
</dbReference>
<dbReference type="EC" id="3.1.30.-" evidence="10"/>
<dbReference type="Proteomes" id="UP000238442">
    <property type="component" value="Chromosome"/>
</dbReference>
<evidence type="ECO:0000256" key="2">
    <source>
        <dbReference type="ARBA" id="ARBA00010052"/>
    </source>
</evidence>
<reference evidence="13 14" key="1">
    <citation type="submission" date="2018-02" db="EMBL/GenBank/DDBJ databases">
        <title>Genomic analysis of the strain RR4-38 isolated from a seawater recirculating aquaculture system.</title>
        <authorList>
            <person name="Kim Y.-S."/>
            <person name="Jang Y.H."/>
            <person name="Kim K.-H."/>
        </authorList>
    </citation>
    <scope>NUCLEOTIDE SEQUENCE [LARGE SCALE GENOMIC DNA]</scope>
    <source>
        <strain evidence="13 14">RR4-38</strain>
    </source>
</reference>
<dbReference type="InterPro" id="IPR018524">
    <property type="entry name" value="DNA/RNA_endonuclease_AS"/>
</dbReference>
<name>A0A2S0HWS0_9FLAO</name>
<dbReference type="GO" id="GO:0046872">
    <property type="term" value="F:metal ion binding"/>
    <property type="evidence" value="ECO:0007669"/>
    <property type="project" value="UniProtKB-KW"/>
</dbReference>
<feature type="binding site" evidence="9">
    <location>
        <position position="153"/>
    </location>
    <ligand>
        <name>Mg(2+)</name>
        <dbReference type="ChEBI" id="CHEBI:18420"/>
        <note>catalytic</note>
    </ligand>
</feature>
<dbReference type="SMART" id="SM00892">
    <property type="entry name" value="Endonuclease_NS"/>
    <property type="match status" value="1"/>
</dbReference>
<evidence type="ECO:0000256" key="10">
    <source>
        <dbReference type="RuleBase" id="RU366055"/>
    </source>
</evidence>
<keyword evidence="3 10" id="KW-0540">Nuclease</keyword>
<evidence type="ECO:0000256" key="6">
    <source>
        <dbReference type="ARBA" id="ARBA00022801"/>
    </source>
</evidence>
<dbReference type="AlphaFoldDB" id="A0A2S0HWS0"/>
<evidence type="ECO:0000313" key="14">
    <source>
        <dbReference type="Proteomes" id="UP000238442"/>
    </source>
</evidence>
<evidence type="ECO:0000256" key="5">
    <source>
        <dbReference type="ARBA" id="ARBA00022759"/>
    </source>
</evidence>
<dbReference type="PANTHER" id="PTHR13966:SF5">
    <property type="entry name" value="ENDONUCLEASE G, MITOCHONDRIAL"/>
    <property type="match status" value="1"/>
</dbReference>
<dbReference type="InterPro" id="IPR044925">
    <property type="entry name" value="His-Me_finger_sf"/>
</dbReference>
<keyword evidence="5 10" id="KW-0255">Endonuclease</keyword>
<dbReference type="InterPro" id="IPR020821">
    <property type="entry name" value="ENPP1-3/EXOG-like_nuc-like"/>
</dbReference>
<organism evidence="13 14">
    <name type="scientific">Pukyongia salina</name>
    <dbReference type="NCBI Taxonomy" id="2094025"/>
    <lineage>
        <taxon>Bacteria</taxon>
        <taxon>Pseudomonadati</taxon>
        <taxon>Bacteroidota</taxon>
        <taxon>Flavobacteriia</taxon>
        <taxon>Flavobacteriales</taxon>
        <taxon>Flavobacteriaceae</taxon>
        <taxon>Pukyongia</taxon>
    </lineage>
</organism>
<dbReference type="InterPro" id="IPR040255">
    <property type="entry name" value="Non-specific_endonuclease"/>
</dbReference>
<keyword evidence="4 9" id="KW-0479">Metal-binding</keyword>
<dbReference type="KEGG" id="aue:C5O00_07775"/>
<dbReference type="GO" id="GO:0003676">
    <property type="term" value="F:nucleic acid binding"/>
    <property type="evidence" value="ECO:0007669"/>
    <property type="project" value="InterPro"/>
</dbReference>
<protein>
    <recommendedName>
        <fullName evidence="10">Endonuclease</fullName>
        <ecNumber evidence="10">3.1.30.-</ecNumber>
    </recommendedName>
</protein>
<evidence type="ECO:0000256" key="7">
    <source>
        <dbReference type="ARBA" id="ARBA00022842"/>
    </source>
</evidence>
<dbReference type="SMART" id="SM00477">
    <property type="entry name" value="NUC"/>
    <property type="match status" value="1"/>
</dbReference>
<feature type="domain" description="ENPP1-3/EXOG-like endonuclease/phosphodiesterase" evidence="11">
    <location>
        <begin position="61"/>
        <end position="253"/>
    </location>
</feature>
<proteinExistence type="inferred from homology"/>
<dbReference type="OrthoDB" id="9811262at2"/>
<keyword evidence="6 10" id="KW-0378">Hydrolase</keyword>
<dbReference type="Gene3D" id="3.40.570.10">
    <property type="entry name" value="Extracellular Endonuclease, subunit A"/>
    <property type="match status" value="1"/>
</dbReference>
<accession>A0A2S0HWS0</accession>
<keyword evidence="14" id="KW-1185">Reference proteome</keyword>
<comment type="cofactor">
    <cofactor evidence="1 10">
        <name>Mg(2+)</name>
        <dbReference type="ChEBI" id="CHEBI:18420"/>
    </cofactor>
</comment>
<dbReference type="InterPro" id="IPR001604">
    <property type="entry name" value="Endo_G_ENPP1-like_dom"/>
</dbReference>
<keyword evidence="7" id="KW-0460">Magnesium</keyword>
<dbReference type="PROSITE" id="PS01070">
    <property type="entry name" value="NUCLEASE_NON_SPEC"/>
    <property type="match status" value="1"/>
</dbReference>
<dbReference type="EMBL" id="CP027062">
    <property type="protein sequence ID" value="AVI51078.1"/>
    <property type="molecule type" value="Genomic_DNA"/>
</dbReference>
<evidence type="ECO:0000259" key="12">
    <source>
        <dbReference type="SMART" id="SM00892"/>
    </source>
</evidence>
<dbReference type="PANTHER" id="PTHR13966">
    <property type="entry name" value="ENDONUCLEASE RELATED"/>
    <property type="match status" value="1"/>
</dbReference>
<dbReference type="CDD" id="cd00091">
    <property type="entry name" value="NUC"/>
    <property type="match status" value="1"/>
</dbReference>
<dbReference type="SUPFAM" id="SSF54060">
    <property type="entry name" value="His-Me finger endonucleases"/>
    <property type="match status" value="1"/>
</dbReference>
<sequence>MNRKYLYPFLLILVVTVLFFAEKYIDRQNEAYPETNSLPQVENVFDDRFLPSSTTGVMVRHSYFSLSYSEKHEQAEWIAYELKKEHLAKAEFERPYFVQDRKIKTESAHWRNYKNSGYDRGHLCPAGDRRFNYNAYHETFLTSNISPQNHDFNAGIWNRLEQKVRYWAERKDELFIITGGVLKNGLETIGDEGVSVPEEFYKIVIDKDGGSLKAIAFLIPNEGTSDSFYNFTVSIDSIEKRTGLDFLRGLEDAVEDKLESKVDRSGW</sequence>
<evidence type="ECO:0000313" key="13">
    <source>
        <dbReference type="EMBL" id="AVI51078.1"/>
    </source>
</evidence>
<evidence type="ECO:0000256" key="3">
    <source>
        <dbReference type="ARBA" id="ARBA00022722"/>
    </source>
</evidence>
<feature type="active site" description="Proton acceptor" evidence="8">
    <location>
        <position position="122"/>
    </location>
</feature>
<dbReference type="GO" id="GO:0016787">
    <property type="term" value="F:hydrolase activity"/>
    <property type="evidence" value="ECO:0007669"/>
    <property type="project" value="UniProtKB-KW"/>
</dbReference>
<evidence type="ECO:0000259" key="11">
    <source>
        <dbReference type="SMART" id="SM00477"/>
    </source>
</evidence>